<feature type="non-terminal residue" evidence="1">
    <location>
        <position position="50"/>
    </location>
</feature>
<comment type="caution">
    <text evidence="1">The sequence shown here is derived from an EMBL/GenBank/DDBJ whole genome shotgun (WGS) entry which is preliminary data.</text>
</comment>
<dbReference type="EMBL" id="LAZR01055841">
    <property type="protein sequence ID" value="KKK75485.1"/>
    <property type="molecule type" value="Genomic_DNA"/>
</dbReference>
<dbReference type="AlphaFoldDB" id="A0A0F8YP36"/>
<evidence type="ECO:0000313" key="1">
    <source>
        <dbReference type="EMBL" id="KKK75485.1"/>
    </source>
</evidence>
<protein>
    <submittedName>
        <fullName evidence="1">Uncharacterized protein</fullName>
    </submittedName>
</protein>
<organism evidence="1">
    <name type="scientific">marine sediment metagenome</name>
    <dbReference type="NCBI Taxonomy" id="412755"/>
    <lineage>
        <taxon>unclassified sequences</taxon>
        <taxon>metagenomes</taxon>
        <taxon>ecological metagenomes</taxon>
    </lineage>
</organism>
<proteinExistence type="predicted"/>
<sequence length="50" mass="5827">MIIIGWYHLKHKCFALADSYVIGDLGVFTTIEDFLKWDQNFYDNKLGKGT</sequence>
<gene>
    <name evidence="1" type="ORF">LCGC14_2873250</name>
</gene>
<reference evidence="1" key="1">
    <citation type="journal article" date="2015" name="Nature">
        <title>Complex archaea that bridge the gap between prokaryotes and eukaryotes.</title>
        <authorList>
            <person name="Spang A."/>
            <person name="Saw J.H."/>
            <person name="Jorgensen S.L."/>
            <person name="Zaremba-Niedzwiedzka K."/>
            <person name="Martijn J."/>
            <person name="Lind A.E."/>
            <person name="van Eijk R."/>
            <person name="Schleper C."/>
            <person name="Guy L."/>
            <person name="Ettema T.J."/>
        </authorList>
    </citation>
    <scope>NUCLEOTIDE SEQUENCE</scope>
</reference>
<accession>A0A0F8YP36</accession>
<name>A0A0F8YP36_9ZZZZ</name>